<sequence>MAKNICGWSRMSRKGSATVEFISVLPLVILMCLVVWQFVVAGMAILETETLLSNWSRLAASSGELEEMEKKGREDFEPTGYYRLKSFELKEKNDQIIVEAKTEIDLLFLPSTSVTYSGLQKTPLIR</sequence>
<accession>A0A1G6RX52</accession>
<evidence type="ECO:0008006" key="4">
    <source>
        <dbReference type="Google" id="ProtNLM"/>
    </source>
</evidence>
<feature type="transmembrane region" description="Helical" evidence="1">
    <location>
        <begin position="21"/>
        <end position="46"/>
    </location>
</feature>
<evidence type="ECO:0000313" key="3">
    <source>
        <dbReference type="Proteomes" id="UP000199387"/>
    </source>
</evidence>
<organism evidence="2 3">
    <name type="scientific">Melghirimyces thermohalophilus</name>
    <dbReference type="NCBI Taxonomy" id="1236220"/>
    <lineage>
        <taxon>Bacteria</taxon>
        <taxon>Bacillati</taxon>
        <taxon>Bacillota</taxon>
        <taxon>Bacilli</taxon>
        <taxon>Bacillales</taxon>
        <taxon>Thermoactinomycetaceae</taxon>
        <taxon>Melghirimyces</taxon>
    </lineage>
</organism>
<evidence type="ECO:0000313" key="2">
    <source>
        <dbReference type="EMBL" id="SDD09260.1"/>
    </source>
</evidence>
<dbReference type="OrthoDB" id="2990270at2"/>
<dbReference type="Proteomes" id="UP000199387">
    <property type="component" value="Unassembled WGS sequence"/>
</dbReference>
<dbReference type="AlphaFoldDB" id="A0A1G6RX52"/>
<keyword evidence="3" id="KW-1185">Reference proteome</keyword>
<protein>
    <recommendedName>
        <fullName evidence="4">TadE-like protein</fullName>
    </recommendedName>
</protein>
<gene>
    <name evidence="2" type="ORF">SAMN04488112_1336</name>
</gene>
<dbReference type="EMBL" id="FMZA01000033">
    <property type="protein sequence ID" value="SDD09260.1"/>
    <property type="molecule type" value="Genomic_DNA"/>
</dbReference>
<dbReference type="STRING" id="1236220.SAMN04488112_1336"/>
<keyword evidence="1" id="KW-0472">Membrane</keyword>
<proteinExistence type="predicted"/>
<keyword evidence="1" id="KW-1133">Transmembrane helix</keyword>
<keyword evidence="1" id="KW-0812">Transmembrane</keyword>
<name>A0A1G6RX52_9BACL</name>
<reference evidence="2 3" key="1">
    <citation type="submission" date="2016-10" db="EMBL/GenBank/DDBJ databases">
        <authorList>
            <person name="de Groot N.N."/>
        </authorList>
    </citation>
    <scope>NUCLEOTIDE SEQUENCE [LARGE SCALE GENOMIC DNA]</scope>
    <source>
        <strain evidence="2 3">DSM 45514</strain>
    </source>
</reference>
<dbReference type="RefSeq" id="WP_143003594.1">
    <property type="nucleotide sequence ID" value="NZ_FMZA01000033.1"/>
</dbReference>
<evidence type="ECO:0000256" key="1">
    <source>
        <dbReference type="SAM" id="Phobius"/>
    </source>
</evidence>